<dbReference type="Proteomes" id="UP000492821">
    <property type="component" value="Unassembled WGS sequence"/>
</dbReference>
<reference evidence="2" key="2">
    <citation type="submission" date="2020-10" db="UniProtKB">
        <authorList>
            <consortium name="WormBaseParasite"/>
        </authorList>
    </citation>
    <scope>IDENTIFICATION</scope>
</reference>
<proteinExistence type="predicted"/>
<evidence type="ECO:0000313" key="2">
    <source>
        <dbReference type="WBParaSite" id="Pan_g22713.t1"/>
    </source>
</evidence>
<name>A0A7E4VLW3_PANRE</name>
<protein>
    <submittedName>
        <fullName evidence="2">FTH domain-containing protein</fullName>
    </submittedName>
</protein>
<dbReference type="WBParaSite" id="Pan_g22713.t1">
    <property type="protein sequence ID" value="Pan_g22713.t1"/>
    <property type="gene ID" value="Pan_g22713"/>
</dbReference>
<accession>A0A7E4VLW3</accession>
<organism evidence="1 2">
    <name type="scientific">Panagrellus redivivus</name>
    <name type="common">Microworm</name>
    <dbReference type="NCBI Taxonomy" id="6233"/>
    <lineage>
        <taxon>Eukaryota</taxon>
        <taxon>Metazoa</taxon>
        <taxon>Ecdysozoa</taxon>
        <taxon>Nematoda</taxon>
        <taxon>Chromadorea</taxon>
        <taxon>Rhabditida</taxon>
        <taxon>Tylenchina</taxon>
        <taxon>Panagrolaimomorpha</taxon>
        <taxon>Panagrolaimoidea</taxon>
        <taxon>Panagrolaimidae</taxon>
        <taxon>Panagrellus</taxon>
    </lineage>
</organism>
<dbReference type="AlphaFoldDB" id="A0A7E4VLW3"/>
<sequence length="199" mass="23291">MVSFADLPYGLQRRLVELAPAKTLVDFELTGHLPLKLSRRLRKPVEKVEFLYTTDTKLLTQNDVVRVCAMLNLRINYPEKHQDTLDLIRGSYTMLQLDGSYPWQLLLGLIRPNVQSVRTNDRMLLPEEEVDTFVKELYTMMTRQNISVYVSGTWMVQLLPRLKIMAREFMYQRRRDGLKVPYIQVNLKSGTISSILIER</sequence>
<keyword evidence="1" id="KW-1185">Reference proteome</keyword>
<evidence type="ECO:0000313" key="1">
    <source>
        <dbReference type="Proteomes" id="UP000492821"/>
    </source>
</evidence>
<reference evidence="1" key="1">
    <citation type="journal article" date="2013" name="Genetics">
        <title>The draft genome and transcriptome of Panagrellus redivivus are shaped by the harsh demands of a free-living lifestyle.</title>
        <authorList>
            <person name="Srinivasan J."/>
            <person name="Dillman A.R."/>
            <person name="Macchietto M.G."/>
            <person name="Heikkinen L."/>
            <person name="Lakso M."/>
            <person name="Fracchia K.M."/>
            <person name="Antoshechkin I."/>
            <person name="Mortazavi A."/>
            <person name="Wong G."/>
            <person name="Sternberg P.W."/>
        </authorList>
    </citation>
    <scope>NUCLEOTIDE SEQUENCE [LARGE SCALE GENOMIC DNA]</scope>
    <source>
        <strain evidence="1">MT8872</strain>
    </source>
</reference>